<dbReference type="Proteomes" id="UP000249046">
    <property type="component" value="Unassembled WGS sequence"/>
</dbReference>
<dbReference type="EMBL" id="QFPO01000003">
    <property type="protein sequence ID" value="PZQ18463.1"/>
    <property type="molecule type" value="Genomic_DNA"/>
</dbReference>
<gene>
    <name evidence="1" type="ORF">DI564_03945</name>
</gene>
<name>A0A2W5MLD9_9GAMM</name>
<protein>
    <submittedName>
        <fullName evidence="1">Uncharacterized protein</fullName>
    </submittedName>
</protein>
<evidence type="ECO:0000313" key="1">
    <source>
        <dbReference type="EMBL" id="PZQ18463.1"/>
    </source>
</evidence>
<proteinExistence type="predicted"/>
<reference evidence="1 2" key="1">
    <citation type="submission" date="2017-08" db="EMBL/GenBank/DDBJ databases">
        <title>Infants hospitalized years apart are colonized by the same room-sourced microbial strains.</title>
        <authorList>
            <person name="Brooks B."/>
            <person name="Olm M.R."/>
            <person name="Firek B.A."/>
            <person name="Baker R."/>
            <person name="Thomas B.C."/>
            <person name="Morowitz M.J."/>
            <person name="Banfield J.F."/>
        </authorList>
    </citation>
    <scope>NUCLEOTIDE SEQUENCE [LARGE SCALE GENOMIC DNA]</scope>
    <source>
        <strain evidence="1">S2_005_003_R2_42</strain>
    </source>
</reference>
<dbReference type="AlphaFoldDB" id="A0A2W5MLD9"/>
<comment type="caution">
    <text evidence="1">The sequence shown here is derived from an EMBL/GenBank/DDBJ whole genome shotgun (WGS) entry which is preliminary data.</text>
</comment>
<accession>A0A2W5MLD9</accession>
<sequence length="367" mass="37501">MLAGVPALAPAARLEELPLPAGGGTAGVSSIAADGTVVGTLWPVGEVLRWRPGQAPENLGGDTFTLENVIPLISADGATIVASYYFWTPGSDVPEAAPAIWDGSQWQRMPGIVLGDTTPFGIADDGSALAGAAYPAEPPPPGGFVSLQPWTWTAQTGQVVLDLPVGQGTGQAWAVSSGATRAAGFTIAATGATRHGVRWEGTAAHPILDGDGAPVGQAIACNSDCSVIVGAGVEGSDGSPQAWRWTAATGITYLGTVAGALPEATYYAFDTDAAGTMIVGSYYTIDPMFGASNRGFVWTAAEGIVDVVDFLAARGIDYGSGFGDLVVNAMTRDGGKLLLNGMDGDFQRRRAVVHLDGEAIFADGFEP</sequence>
<organism evidence="1 2">
    <name type="scientific">Rhodanobacter denitrificans</name>
    <dbReference type="NCBI Taxonomy" id="666685"/>
    <lineage>
        <taxon>Bacteria</taxon>
        <taxon>Pseudomonadati</taxon>
        <taxon>Pseudomonadota</taxon>
        <taxon>Gammaproteobacteria</taxon>
        <taxon>Lysobacterales</taxon>
        <taxon>Rhodanobacteraceae</taxon>
        <taxon>Rhodanobacter</taxon>
    </lineage>
</organism>
<evidence type="ECO:0000313" key="2">
    <source>
        <dbReference type="Proteomes" id="UP000249046"/>
    </source>
</evidence>